<dbReference type="Proteomes" id="UP001642484">
    <property type="component" value="Unassembled WGS sequence"/>
</dbReference>
<evidence type="ECO:0000256" key="1">
    <source>
        <dbReference type="SAM" id="MobiDB-lite"/>
    </source>
</evidence>
<evidence type="ECO:0000313" key="2">
    <source>
        <dbReference type="EMBL" id="CAK9037414.1"/>
    </source>
</evidence>
<sequence length="867" mass="96092">MALPWVVELKKVLNDNEMGINQKAAKALAGLQQAGLAYTTVLKPKEVLIHPSNRGGQMCNHFDVISKGKSICQVGWSLQKVGPSVCVELPIESKKRSHIIECNEALASSSGGMLPMPSGKERVCSLSTSHTCAFLRCLENGCKMDAGDDLEGGSNLSLEQLVAKGDDLGKMLTEGWEWCVVKAQVEAEVPDFCCFLQAAYNSDHGIVKPPNELEVAMTIAHIFQMQPEDKKDLAKAVAQAAAGMPPCRGYIKSIGDFVASYAGGESFQLLKYLDFMCRQYGGSINFGEDFTWLLAYFDWKEPTTTFPFLRIALACCQLTCPKSAQKDGFSRLITRADWDKLKGKKLHDDSLKAEKLMHAGWSMVEKSSLAMEKVALAFGKFQIRLALFLLGKQQKGREGVVYETMDDINEKFKTDILLRNSGLPMEDSKGKKEEASSSVKGLEEATDTVAIALNANKHIKVNKLYLIKATADEDNAGKIWKLDTLSAEGGKLSHQPFFGEVEHKEVTLADLKHLREWNKPQPALVDARVRQELLPCKSAMLAEEMAKANLQCALYDKYKELGDQDVAVSNTHQVFAGGRIGKGKLVIMPLGFVQVVHVDKLLKTSCSIKAPDMKDHCFIITPWRVDFVKRTGAFIPYWMVKEGTSADECCLSRTSIKAGKYSIPAYVNKRLIEEGTPLLVEPAEEKESVVTVKYRDGPPIALPKGLINEDQFGGKWLRLRPSNFSIAKLVLGHMDRFKTLSNPSLANSPQLKIIWKKVKGKLKEDGDAPNPFGEECEEQEDAKGKQKDILANAPATVLIELNGAYVTVRTPKNWKESDLIIPLKVDSLNAVFDFIMEDTHPLFNKGKRPYNKSGQYAKKARKVSEED</sequence>
<feature type="region of interest" description="Disordered" evidence="1">
    <location>
        <begin position="846"/>
        <end position="867"/>
    </location>
</feature>
<gene>
    <name evidence="2" type="ORF">CCMP2556_LOCUS20670</name>
</gene>
<protein>
    <submittedName>
        <fullName evidence="2">Uncharacterized protein</fullName>
    </submittedName>
</protein>
<evidence type="ECO:0000313" key="3">
    <source>
        <dbReference type="Proteomes" id="UP001642484"/>
    </source>
</evidence>
<proteinExistence type="predicted"/>
<name>A0ABP0LFQ4_9DINO</name>
<organism evidence="2 3">
    <name type="scientific">Durusdinium trenchii</name>
    <dbReference type="NCBI Taxonomy" id="1381693"/>
    <lineage>
        <taxon>Eukaryota</taxon>
        <taxon>Sar</taxon>
        <taxon>Alveolata</taxon>
        <taxon>Dinophyceae</taxon>
        <taxon>Suessiales</taxon>
        <taxon>Symbiodiniaceae</taxon>
        <taxon>Durusdinium</taxon>
    </lineage>
</organism>
<dbReference type="EMBL" id="CAXAMN010012158">
    <property type="protein sequence ID" value="CAK9037414.1"/>
    <property type="molecule type" value="Genomic_DNA"/>
</dbReference>
<accession>A0ABP0LFQ4</accession>
<comment type="caution">
    <text evidence="2">The sequence shown here is derived from an EMBL/GenBank/DDBJ whole genome shotgun (WGS) entry which is preliminary data.</text>
</comment>
<reference evidence="2 3" key="1">
    <citation type="submission" date="2024-02" db="EMBL/GenBank/DDBJ databases">
        <authorList>
            <person name="Chen Y."/>
            <person name="Shah S."/>
            <person name="Dougan E. K."/>
            <person name="Thang M."/>
            <person name="Chan C."/>
        </authorList>
    </citation>
    <scope>NUCLEOTIDE SEQUENCE [LARGE SCALE GENOMIC DNA]</scope>
</reference>
<keyword evidence="3" id="KW-1185">Reference proteome</keyword>
<feature type="region of interest" description="Disordered" evidence="1">
    <location>
        <begin position="766"/>
        <end position="785"/>
    </location>
</feature>